<accession>A0A502GS66</accession>
<keyword evidence="3" id="KW-0804">Transcription</keyword>
<protein>
    <submittedName>
        <fullName evidence="5">DNA-binding response regulator</fullName>
    </submittedName>
</protein>
<keyword evidence="1" id="KW-0805">Transcription regulation</keyword>
<dbReference type="PANTHER" id="PTHR44688">
    <property type="entry name" value="DNA-BINDING TRANSCRIPTIONAL ACTIVATOR DEVR_DOSR"/>
    <property type="match status" value="1"/>
</dbReference>
<dbReference type="InterPro" id="IPR036388">
    <property type="entry name" value="WH-like_DNA-bd_sf"/>
</dbReference>
<evidence type="ECO:0000256" key="1">
    <source>
        <dbReference type="ARBA" id="ARBA00023015"/>
    </source>
</evidence>
<gene>
    <name evidence="5" type="ORF">EAH78_32000</name>
</gene>
<dbReference type="EMBL" id="RCZE01000032">
    <property type="protein sequence ID" value="TPG63836.1"/>
    <property type="molecule type" value="Genomic_DNA"/>
</dbReference>
<sequence length="66" mass="7602">MLKFSNRELRVLQQLVQGMSNKQIAERMLLSSKNISAYKTRPLIKLNASSHLDLYELAKRNGLTQI</sequence>
<dbReference type="InterPro" id="IPR016032">
    <property type="entry name" value="Sig_transdc_resp-reg_C-effctor"/>
</dbReference>
<organism evidence="5 6">
    <name type="scientific">Pseudomonas arsenicoxydans</name>
    <dbReference type="NCBI Taxonomy" id="702115"/>
    <lineage>
        <taxon>Bacteria</taxon>
        <taxon>Pseudomonadati</taxon>
        <taxon>Pseudomonadota</taxon>
        <taxon>Gammaproteobacteria</taxon>
        <taxon>Pseudomonadales</taxon>
        <taxon>Pseudomonadaceae</taxon>
        <taxon>Pseudomonas</taxon>
    </lineage>
</organism>
<dbReference type="SUPFAM" id="SSF46894">
    <property type="entry name" value="C-terminal effector domain of the bipartite response regulators"/>
    <property type="match status" value="1"/>
</dbReference>
<dbReference type="PROSITE" id="PS50043">
    <property type="entry name" value="HTH_LUXR_2"/>
    <property type="match status" value="1"/>
</dbReference>
<evidence type="ECO:0000259" key="4">
    <source>
        <dbReference type="PROSITE" id="PS50043"/>
    </source>
</evidence>
<dbReference type="GO" id="GO:0006355">
    <property type="term" value="P:regulation of DNA-templated transcription"/>
    <property type="evidence" value="ECO:0007669"/>
    <property type="project" value="InterPro"/>
</dbReference>
<dbReference type="RefSeq" id="WP_161599724.1">
    <property type="nucleotide sequence ID" value="NZ_RCZE01000032.1"/>
</dbReference>
<evidence type="ECO:0000313" key="5">
    <source>
        <dbReference type="EMBL" id="TPG63836.1"/>
    </source>
</evidence>
<evidence type="ECO:0000256" key="2">
    <source>
        <dbReference type="ARBA" id="ARBA00023125"/>
    </source>
</evidence>
<dbReference type="Proteomes" id="UP000317933">
    <property type="component" value="Unassembled WGS sequence"/>
</dbReference>
<comment type="caution">
    <text evidence="5">The sequence shown here is derived from an EMBL/GenBank/DDBJ whole genome shotgun (WGS) entry which is preliminary data.</text>
</comment>
<dbReference type="Gene3D" id="1.10.10.10">
    <property type="entry name" value="Winged helix-like DNA-binding domain superfamily/Winged helix DNA-binding domain"/>
    <property type="match status" value="1"/>
</dbReference>
<dbReference type="GO" id="GO:0003677">
    <property type="term" value="F:DNA binding"/>
    <property type="evidence" value="ECO:0007669"/>
    <property type="project" value="UniProtKB-KW"/>
</dbReference>
<evidence type="ECO:0000256" key="3">
    <source>
        <dbReference type="ARBA" id="ARBA00023163"/>
    </source>
</evidence>
<evidence type="ECO:0000313" key="6">
    <source>
        <dbReference type="Proteomes" id="UP000317933"/>
    </source>
</evidence>
<dbReference type="CDD" id="cd06170">
    <property type="entry name" value="LuxR_C_like"/>
    <property type="match status" value="1"/>
</dbReference>
<name>A0A502GS66_9PSED</name>
<dbReference type="AlphaFoldDB" id="A0A502GS66"/>
<dbReference type="SMART" id="SM00421">
    <property type="entry name" value="HTH_LUXR"/>
    <property type="match status" value="1"/>
</dbReference>
<proteinExistence type="predicted"/>
<dbReference type="Pfam" id="PF00196">
    <property type="entry name" value="GerE"/>
    <property type="match status" value="1"/>
</dbReference>
<feature type="domain" description="HTH luxR-type" evidence="4">
    <location>
        <begin position="1"/>
        <end position="62"/>
    </location>
</feature>
<dbReference type="PANTHER" id="PTHR44688:SF16">
    <property type="entry name" value="DNA-BINDING TRANSCRIPTIONAL ACTIVATOR DEVR_DOSR"/>
    <property type="match status" value="1"/>
</dbReference>
<keyword evidence="2 5" id="KW-0238">DNA-binding</keyword>
<reference evidence="5 6" key="1">
    <citation type="journal article" date="2019" name="Environ. Microbiol.">
        <title>Species interactions and distinct microbial communities in high Arctic permafrost affected cryosols are associated with the CH4 and CO2 gas fluxes.</title>
        <authorList>
            <person name="Altshuler I."/>
            <person name="Hamel J."/>
            <person name="Turney S."/>
            <person name="Magnuson E."/>
            <person name="Levesque R."/>
            <person name="Greer C."/>
            <person name="Whyte L.G."/>
        </authorList>
    </citation>
    <scope>NUCLEOTIDE SEQUENCE [LARGE SCALE GENOMIC DNA]</scope>
    <source>
        <strain evidence="5 6">E3</strain>
    </source>
</reference>
<dbReference type="PRINTS" id="PR00038">
    <property type="entry name" value="HTHLUXR"/>
</dbReference>
<dbReference type="InterPro" id="IPR000792">
    <property type="entry name" value="Tscrpt_reg_LuxR_C"/>
</dbReference>